<dbReference type="InterPro" id="IPR011009">
    <property type="entry name" value="Kinase-like_dom_sf"/>
</dbReference>
<dbReference type="InterPro" id="IPR002575">
    <property type="entry name" value="Aminoglycoside_PTrfase"/>
</dbReference>
<proteinExistence type="predicted"/>
<name>A0A1W1VM11_9DEIO</name>
<feature type="domain" description="Aminoglycoside phosphotransferase" evidence="1">
    <location>
        <begin position="15"/>
        <end position="233"/>
    </location>
</feature>
<gene>
    <name evidence="2" type="ORF">SAMN00790413_02240</name>
</gene>
<accession>A0A1W1VM11</accession>
<dbReference type="STRING" id="695939.SAMN00790413_02240"/>
<protein>
    <submittedName>
        <fullName evidence="2">Putative homoserine kinase type II (Protein kinase fold)</fullName>
    </submittedName>
</protein>
<dbReference type="GO" id="GO:0016301">
    <property type="term" value="F:kinase activity"/>
    <property type="evidence" value="ECO:0007669"/>
    <property type="project" value="UniProtKB-KW"/>
</dbReference>
<keyword evidence="3" id="KW-1185">Reference proteome</keyword>
<reference evidence="2 3" key="1">
    <citation type="submission" date="2017-04" db="EMBL/GenBank/DDBJ databases">
        <authorList>
            <person name="Afonso C.L."/>
            <person name="Miller P.J."/>
            <person name="Scott M.A."/>
            <person name="Spackman E."/>
            <person name="Goraichik I."/>
            <person name="Dimitrov K.M."/>
            <person name="Suarez D.L."/>
            <person name="Swayne D.E."/>
        </authorList>
    </citation>
    <scope>NUCLEOTIDE SEQUENCE [LARGE SCALE GENOMIC DNA]</scope>
    <source>
        <strain evidence="2 3">KR-140</strain>
    </source>
</reference>
<keyword evidence="2" id="KW-0418">Kinase</keyword>
<evidence type="ECO:0000259" key="1">
    <source>
        <dbReference type="Pfam" id="PF01636"/>
    </source>
</evidence>
<dbReference type="Pfam" id="PF01636">
    <property type="entry name" value="APH"/>
    <property type="match status" value="1"/>
</dbReference>
<dbReference type="SUPFAM" id="SSF56112">
    <property type="entry name" value="Protein kinase-like (PK-like)"/>
    <property type="match status" value="1"/>
</dbReference>
<dbReference type="Gene3D" id="3.90.1200.10">
    <property type="match status" value="1"/>
</dbReference>
<dbReference type="Proteomes" id="UP000192582">
    <property type="component" value="Unassembled WGS sequence"/>
</dbReference>
<keyword evidence="2" id="KW-0808">Transferase</keyword>
<evidence type="ECO:0000313" key="3">
    <source>
        <dbReference type="Proteomes" id="UP000192582"/>
    </source>
</evidence>
<sequence length="299" mass="33034">MEAWSGEGAAFARYSTAHGPLFLKYLPAGWQDRRAYRRVAREEAYLRRFAPLSPVPHAPLLHAALDPARGHGHLLLRDLTDETTGWGAFATDAEREEALRQIVRLLAQHHAFWFGHPQLSGDWSWDRERAIRRALRSSTPPNAPAAARDAAGQAARLLPELLGQTLGVTLAHGDLHSGQVLWPRRGGEPVLIDYGQAHAAPLGEDLAHLLHVRLDPPERARLAPELRETYREALAGYGIVLSRTQLADEERLGLVLNVLTTARQARREGGSGVQSALERVVEAWHTWDAGQGVSPRNAQ</sequence>
<dbReference type="AlphaFoldDB" id="A0A1W1VM11"/>
<evidence type="ECO:0000313" key="2">
    <source>
        <dbReference type="EMBL" id="SMB94091.1"/>
    </source>
</evidence>
<organism evidence="2 3">
    <name type="scientific">Deinococcus hopiensis KR-140</name>
    <dbReference type="NCBI Taxonomy" id="695939"/>
    <lineage>
        <taxon>Bacteria</taxon>
        <taxon>Thermotogati</taxon>
        <taxon>Deinococcota</taxon>
        <taxon>Deinococci</taxon>
        <taxon>Deinococcales</taxon>
        <taxon>Deinococcaceae</taxon>
        <taxon>Deinococcus</taxon>
    </lineage>
</organism>
<dbReference type="EMBL" id="FWWU01000009">
    <property type="protein sequence ID" value="SMB94091.1"/>
    <property type="molecule type" value="Genomic_DNA"/>
</dbReference>